<dbReference type="Pfam" id="PF05008">
    <property type="entry name" value="V-SNARE"/>
    <property type="match status" value="1"/>
</dbReference>
<dbReference type="OrthoDB" id="430637at2759"/>
<reference evidence="11 12" key="1">
    <citation type="journal article" date="2013" name="PLoS Genet.">
        <title>The genome and development-dependent transcriptomes of Pyronema confluens: a window into fungal evolution.</title>
        <authorList>
            <person name="Traeger S."/>
            <person name="Altegoer F."/>
            <person name="Freitag M."/>
            <person name="Gabaldon T."/>
            <person name="Kempken F."/>
            <person name="Kumar A."/>
            <person name="Marcet-Houben M."/>
            <person name="Poggeler S."/>
            <person name="Stajich J.E."/>
            <person name="Nowrousian M."/>
        </authorList>
    </citation>
    <scope>NUCLEOTIDE SEQUENCE [LARGE SCALE GENOMIC DNA]</scope>
    <source>
        <strain evidence="12">CBS 100304</strain>
        <tissue evidence="11">Vegetative mycelium</tissue>
    </source>
</reference>
<dbReference type="EMBL" id="HF935279">
    <property type="protein sequence ID" value="CCX29586.1"/>
    <property type="molecule type" value="Genomic_DNA"/>
</dbReference>
<evidence type="ECO:0000259" key="10">
    <source>
        <dbReference type="SMART" id="SM00397"/>
    </source>
</evidence>
<accession>U4LQK4</accession>
<dbReference type="GO" id="GO:0012507">
    <property type="term" value="C:ER to Golgi transport vesicle membrane"/>
    <property type="evidence" value="ECO:0007669"/>
    <property type="project" value="TreeGrafter"/>
</dbReference>
<comment type="subcellular location">
    <subcellularLocation>
        <location evidence="1">Membrane</location>
        <topology evidence="1">Single-pass type IV membrane protein</topology>
    </subcellularLocation>
</comment>
<evidence type="ECO:0000256" key="4">
    <source>
        <dbReference type="ARBA" id="ARBA00022692"/>
    </source>
</evidence>
<dbReference type="eggNOG" id="KOG1666">
    <property type="taxonomic scope" value="Eukaryota"/>
</dbReference>
<dbReference type="SUPFAM" id="SSF58038">
    <property type="entry name" value="SNARE fusion complex"/>
    <property type="match status" value="1"/>
</dbReference>
<keyword evidence="5" id="KW-0653">Protein transport</keyword>
<feature type="domain" description="T-SNARE coiled-coil homology" evidence="10">
    <location>
        <begin position="120"/>
        <end position="187"/>
    </location>
</feature>
<evidence type="ECO:0000313" key="12">
    <source>
        <dbReference type="Proteomes" id="UP000018144"/>
    </source>
</evidence>
<dbReference type="OMA" id="MEYEAND"/>
<keyword evidence="7" id="KW-0175">Coiled coil</keyword>
<evidence type="ECO:0000256" key="2">
    <source>
        <dbReference type="ARBA" id="ARBA00006108"/>
    </source>
</evidence>
<dbReference type="AlphaFoldDB" id="U4LQK4"/>
<dbReference type="SMART" id="SM00397">
    <property type="entry name" value="t_SNARE"/>
    <property type="match status" value="1"/>
</dbReference>
<protein>
    <submittedName>
        <fullName evidence="11">Similar to Vesicle transport v-SNARE protein vti1 acc. no. P78768</fullName>
    </submittedName>
</protein>
<organism evidence="11 12">
    <name type="scientific">Pyronema omphalodes (strain CBS 100304)</name>
    <name type="common">Pyronema confluens</name>
    <dbReference type="NCBI Taxonomy" id="1076935"/>
    <lineage>
        <taxon>Eukaryota</taxon>
        <taxon>Fungi</taxon>
        <taxon>Dikarya</taxon>
        <taxon>Ascomycota</taxon>
        <taxon>Pezizomycotina</taxon>
        <taxon>Pezizomycetes</taxon>
        <taxon>Pezizales</taxon>
        <taxon>Pyronemataceae</taxon>
        <taxon>Pyronema</taxon>
    </lineage>
</organism>
<evidence type="ECO:0000256" key="8">
    <source>
        <dbReference type="ARBA" id="ARBA00023136"/>
    </source>
</evidence>
<feature type="transmembrane region" description="Helical" evidence="9">
    <location>
        <begin position="196"/>
        <end position="215"/>
    </location>
</feature>
<dbReference type="STRING" id="1076935.U4LQK4"/>
<evidence type="ECO:0000256" key="7">
    <source>
        <dbReference type="ARBA" id="ARBA00023054"/>
    </source>
</evidence>
<gene>
    <name evidence="11" type="ORF">PCON_05657</name>
</gene>
<dbReference type="GO" id="GO:0006896">
    <property type="term" value="P:Golgi to vacuole transport"/>
    <property type="evidence" value="ECO:0007669"/>
    <property type="project" value="TreeGrafter"/>
</dbReference>
<proteinExistence type="inferred from homology"/>
<dbReference type="GO" id="GO:0005789">
    <property type="term" value="C:endoplasmic reticulum membrane"/>
    <property type="evidence" value="ECO:0007669"/>
    <property type="project" value="TreeGrafter"/>
</dbReference>
<evidence type="ECO:0000256" key="6">
    <source>
        <dbReference type="ARBA" id="ARBA00022989"/>
    </source>
</evidence>
<dbReference type="PANTHER" id="PTHR21230">
    <property type="entry name" value="VESICLE TRANSPORT V-SNARE PROTEIN VTI1-RELATED"/>
    <property type="match status" value="1"/>
</dbReference>
<dbReference type="InterPro" id="IPR000727">
    <property type="entry name" value="T_SNARE_dom"/>
</dbReference>
<dbReference type="GO" id="GO:0006891">
    <property type="term" value="P:intra-Golgi vesicle-mediated transport"/>
    <property type="evidence" value="ECO:0007669"/>
    <property type="project" value="TreeGrafter"/>
</dbReference>
<dbReference type="Gene3D" id="1.20.58.400">
    <property type="entry name" value="t-snare proteins"/>
    <property type="match status" value="1"/>
</dbReference>
<sequence>MDAGSELFASYEADFKLVFADITQKIDQISELTGSARKAAIQTAEKAIDEADEIITQMSLEINNIPSTSKTKPRQRLRNYSSDLDGARGSLLKLAQSTSNAAISGGNGGASDAVQMQRQQLLRGTQSLERSSQRLLDSERIARETESIGAGILGDLAVQRETIVRTHDTLHDSERYLDRSITTLRGMARRMATNRIITVAIITVLVLLIIAVIFSKFH</sequence>
<dbReference type="Pfam" id="PF12352">
    <property type="entry name" value="V-SNARE_C"/>
    <property type="match status" value="1"/>
</dbReference>
<keyword evidence="8 9" id="KW-0472">Membrane</keyword>
<name>U4LQK4_PYROM</name>
<dbReference type="GO" id="GO:0031201">
    <property type="term" value="C:SNARE complex"/>
    <property type="evidence" value="ECO:0007669"/>
    <property type="project" value="TreeGrafter"/>
</dbReference>
<evidence type="ECO:0000256" key="9">
    <source>
        <dbReference type="SAM" id="Phobius"/>
    </source>
</evidence>
<evidence type="ECO:0000256" key="3">
    <source>
        <dbReference type="ARBA" id="ARBA00022448"/>
    </source>
</evidence>
<dbReference type="Proteomes" id="UP000018144">
    <property type="component" value="Unassembled WGS sequence"/>
</dbReference>
<dbReference type="GO" id="GO:0005794">
    <property type="term" value="C:Golgi apparatus"/>
    <property type="evidence" value="ECO:0007669"/>
    <property type="project" value="TreeGrafter"/>
</dbReference>
<dbReference type="GO" id="GO:0016236">
    <property type="term" value="P:macroautophagy"/>
    <property type="evidence" value="ECO:0007669"/>
    <property type="project" value="TreeGrafter"/>
</dbReference>
<evidence type="ECO:0000256" key="5">
    <source>
        <dbReference type="ARBA" id="ARBA00022927"/>
    </source>
</evidence>
<dbReference type="PANTHER" id="PTHR21230:SF26">
    <property type="entry name" value="VESICLE TRANSPORT THROUGH INTERACTION WITH T-SNARES HOMOLOG 1A"/>
    <property type="match status" value="1"/>
</dbReference>
<dbReference type="GO" id="GO:0005829">
    <property type="term" value="C:cytosol"/>
    <property type="evidence" value="ECO:0007669"/>
    <property type="project" value="GOC"/>
</dbReference>
<keyword evidence="4 9" id="KW-0812">Transmembrane</keyword>
<dbReference type="GO" id="GO:0005484">
    <property type="term" value="F:SNAP receptor activity"/>
    <property type="evidence" value="ECO:0007669"/>
    <property type="project" value="TreeGrafter"/>
</dbReference>
<dbReference type="GO" id="GO:0031902">
    <property type="term" value="C:late endosome membrane"/>
    <property type="evidence" value="ECO:0007669"/>
    <property type="project" value="TreeGrafter"/>
</dbReference>
<dbReference type="Gene3D" id="1.20.5.110">
    <property type="match status" value="1"/>
</dbReference>
<dbReference type="GO" id="GO:0042147">
    <property type="term" value="P:retrograde transport, endosome to Golgi"/>
    <property type="evidence" value="ECO:0007669"/>
    <property type="project" value="TreeGrafter"/>
</dbReference>
<keyword evidence="6 9" id="KW-1133">Transmembrane helix</keyword>
<dbReference type="InterPro" id="IPR007705">
    <property type="entry name" value="Vesicle_trsprt_v-SNARE_N"/>
</dbReference>
<keyword evidence="12" id="KW-1185">Reference proteome</keyword>
<dbReference type="InterPro" id="IPR010989">
    <property type="entry name" value="SNARE"/>
</dbReference>
<dbReference type="GO" id="GO:0048280">
    <property type="term" value="P:vesicle fusion with Golgi apparatus"/>
    <property type="evidence" value="ECO:0007669"/>
    <property type="project" value="TreeGrafter"/>
</dbReference>
<comment type="similarity">
    <text evidence="2">Belongs to the VTI1 family.</text>
</comment>
<keyword evidence="3" id="KW-0813">Transport</keyword>
<evidence type="ECO:0000256" key="1">
    <source>
        <dbReference type="ARBA" id="ARBA00004211"/>
    </source>
</evidence>
<dbReference type="GO" id="GO:0006886">
    <property type="term" value="P:intracellular protein transport"/>
    <property type="evidence" value="ECO:0007669"/>
    <property type="project" value="InterPro"/>
</dbReference>
<dbReference type="FunFam" id="1.20.5.110:FF:000002">
    <property type="entry name" value="Vesicle transport through interaction with t-SNAREsB"/>
    <property type="match status" value="1"/>
</dbReference>
<dbReference type="GO" id="GO:0000149">
    <property type="term" value="F:SNARE binding"/>
    <property type="evidence" value="ECO:0007669"/>
    <property type="project" value="TreeGrafter"/>
</dbReference>
<dbReference type="SUPFAM" id="SSF47661">
    <property type="entry name" value="t-snare proteins"/>
    <property type="match status" value="1"/>
</dbReference>
<evidence type="ECO:0000313" key="11">
    <source>
        <dbReference type="EMBL" id="CCX29586.1"/>
    </source>
</evidence>
<dbReference type="CDD" id="cd15862">
    <property type="entry name" value="SNARE_Vti1"/>
    <property type="match status" value="1"/>
</dbReference>
<dbReference type="InterPro" id="IPR038407">
    <property type="entry name" value="v-SNARE_N_sf"/>
</dbReference>